<evidence type="ECO:0000313" key="6">
    <source>
        <dbReference type="Proteomes" id="UP000675379"/>
    </source>
</evidence>
<sequence length="628" mass="70653">MGDEIMENLRKYKRIFLVLGDLFIVGFSYYLALLLAYDFQIPAKYTQNQTYPLVLLFVYFAGFALLGLYSSIWTVAGFFDYMNIVTANFATTIVVLILDTLLSEMLFSTATILIASGYILLGTMGIRMFFRIYRRLKFERHPQAKERQRTIKRVLIVGAGDSAAMIIKEIKQHVELGMDIVGLVDDSPFKQHAKISGIKVLGMTEDIPELVEEYKVDEILLAIPSASNEARRRILEIASSTKVKLKTLPGVYEMVEKGINVSSIRDVEISDLLGRKEIKLSNELIEGYIKEKVVLVTGGGGSIGSELCRQIAALDPKKLIIVDIYENNAYDIQMELQRRYPDLDLLVLIASVRDKKRIEKIFEKYRPQIVFHAAAHKHVPLMEVSPDEAIKNNVFGTLNVSLAARDYHSEKFILISTDKAVNPTNIMGATKRLCEMIVQTMDMDSASTEFVAVRFGNVLGSNGSVIPLFKEQIKNGGPVTLTHKDIVRYFMTIPEAVQLVLQAGSYAHGGEIFVLDMGDPVKIYDLAENLIKLSGFEPHKDIEIKVTGLRPGEKLYEELLMAEEGLESTPNDLIFVGRPNGFDKNTLRDKLINLKEQIIENENTVQEVKKIMSEIVTTYDPDLNDLAL</sequence>
<evidence type="ECO:0000259" key="4">
    <source>
        <dbReference type="Pfam" id="PF02719"/>
    </source>
</evidence>
<dbReference type="SUPFAM" id="SSF51735">
    <property type="entry name" value="NAD(P)-binding Rossmann-fold domains"/>
    <property type="match status" value="2"/>
</dbReference>
<dbReference type="CDD" id="cd05237">
    <property type="entry name" value="UDP_invert_4-6DH_SDR_e"/>
    <property type="match status" value="1"/>
</dbReference>
<keyword evidence="3" id="KW-0472">Membrane</keyword>
<dbReference type="InterPro" id="IPR003869">
    <property type="entry name" value="Polysac_CapD-like"/>
</dbReference>
<dbReference type="Gene3D" id="3.40.50.720">
    <property type="entry name" value="NAD(P)-binding Rossmann-like Domain"/>
    <property type="match status" value="2"/>
</dbReference>
<protein>
    <submittedName>
        <fullName evidence="5">Polysaccharide biosynthesis protein</fullName>
    </submittedName>
</protein>
<dbReference type="PANTHER" id="PTHR43318">
    <property type="entry name" value="UDP-N-ACETYLGLUCOSAMINE 4,6-DEHYDRATASE"/>
    <property type="match status" value="1"/>
</dbReference>
<dbReference type="InterPro" id="IPR036291">
    <property type="entry name" value="NAD(P)-bd_dom_sf"/>
</dbReference>
<evidence type="ECO:0000256" key="2">
    <source>
        <dbReference type="SAM" id="Coils"/>
    </source>
</evidence>
<keyword evidence="3" id="KW-1133">Transmembrane helix</keyword>
<comment type="similarity">
    <text evidence="1">Belongs to the polysaccharide synthase family.</text>
</comment>
<dbReference type="Proteomes" id="UP000675379">
    <property type="component" value="Unassembled WGS sequence"/>
</dbReference>
<comment type="caution">
    <text evidence="5">The sequence shown here is derived from an EMBL/GenBank/DDBJ whole genome shotgun (WGS) entry which is preliminary data.</text>
</comment>
<dbReference type="Pfam" id="PF13727">
    <property type="entry name" value="CoA_binding_3"/>
    <property type="match status" value="1"/>
</dbReference>
<reference evidence="5" key="1">
    <citation type="submission" date="2021-04" db="EMBL/GenBank/DDBJ databases">
        <title>Proteiniclasticum sedimins sp. nov., an obligate anaerobic bacterium isolated from anaerobic sludge.</title>
        <authorList>
            <person name="Liu J."/>
        </authorList>
    </citation>
    <scope>NUCLEOTIDE SEQUENCE</scope>
    <source>
        <strain evidence="5">BAD-10</strain>
    </source>
</reference>
<dbReference type="AlphaFoldDB" id="A0A941CN20"/>
<evidence type="ECO:0000313" key="5">
    <source>
        <dbReference type="EMBL" id="MBR0575580.1"/>
    </source>
</evidence>
<organism evidence="5 6">
    <name type="scientific">Proteiniclasticum sediminis</name>
    <dbReference type="NCBI Taxonomy" id="2804028"/>
    <lineage>
        <taxon>Bacteria</taxon>
        <taxon>Bacillati</taxon>
        <taxon>Bacillota</taxon>
        <taxon>Clostridia</taxon>
        <taxon>Eubacteriales</taxon>
        <taxon>Clostridiaceae</taxon>
        <taxon>Proteiniclasticum</taxon>
    </lineage>
</organism>
<keyword evidence="2" id="KW-0175">Coiled coil</keyword>
<gene>
    <name evidence="5" type="ORF">KCG48_04405</name>
</gene>
<dbReference type="PANTHER" id="PTHR43318:SF1">
    <property type="entry name" value="POLYSACCHARIDE BIOSYNTHESIS PROTEIN EPSC-RELATED"/>
    <property type="match status" value="1"/>
</dbReference>
<feature type="transmembrane region" description="Helical" evidence="3">
    <location>
        <begin position="49"/>
        <end position="69"/>
    </location>
</feature>
<feature type="coiled-coil region" evidence="2">
    <location>
        <begin position="584"/>
        <end position="611"/>
    </location>
</feature>
<keyword evidence="6" id="KW-1185">Reference proteome</keyword>
<keyword evidence="3" id="KW-0812">Transmembrane</keyword>
<evidence type="ECO:0000256" key="3">
    <source>
        <dbReference type="SAM" id="Phobius"/>
    </source>
</evidence>
<dbReference type="EMBL" id="JAGSCS010000004">
    <property type="protein sequence ID" value="MBR0575580.1"/>
    <property type="molecule type" value="Genomic_DNA"/>
</dbReference>
<dbReference type="InterPro" id="IPR051203">
    <property type="entry name" value="Polysaccharide_Synthase-Rel"/>
</dbReference>
<name>A0A941CN20_9CLOT</name>
<accession>A0A941CN20</accession>
<feature type="domain" description="Polysaccharide biosynthesis protein CapD-like" evidence="4">
    <location>
        <begin position="294"/>
        <end position="576"/>
    </location>
</feature>
<dbReference type="Pfam" id="PF02719">
    <property type="entry name" value="Polysacc_synt_2"/>
    <property type="match status" value="1"/>
</dbReference>
<evidence type="ECO:0000256" key="1">
    <source>
        <dbReference type="ARBA" id="ARBA00007430"/>
    </source>
</evidence>
<feature type="transmembrane region" description="Helical" evidence="3">
    <location>
        <begin position="110"/>
        <end position="130"/>
    </location>
</feature>
<feature type="transmembrane region" description="Helical" evidence="3">
    <location>
        <begin position="81"/>
        <end position="98"/>
    </location>
</feature>
<feature type="transmembrane region" description="Helical" evidence="3">
    <location>
        <begin position="15"/>
        <end position="37"/>
    </location>
</feature>
<proteinExistence type="inferred from homology"/>